<name>A0A151XJN1_9HYME</name>
<reference evidence="2 3" key="1">
    <citation type="submission" date="2015-09" db="EMBL/GenBank/DDBJ databases">
        <title>Trachymyrmex zeteki WGS genome.</title>
        <authorList>
            <person name="Nygaard S."/>
            <person name="Hu H."/>
            <person name="Boomsma J."/>
            <person name="Zhang G."/>
        </authorList>
    </citation>
    <scope>NUCLEOTIDE SEQUENCE [LARGE SCALE GENOMIC DNA]</scope>
    <source>
        <strain evidence="2">Tzet28-1</strain>
        <tissue evidence="2">Whole body</tissue>
    </source>
</reference>
<keyword evidence="3" id="KW-1185">Reference proteome</keyword>
<proteinExistence type="predicted"/>
<dbReference type="Proteomes" id="UP000075809">
    <property type="component" value="Unassembled WGS sequence"/>
</dbReference>
<evidence type="ECO:0000256" key="1">
    <source>
        <dbReference type="SAM" id="MobiDB-lite"/>
    </source>
</evidence>
<organism evidence="2 3">
    <name type="scientific">Mycetomoellerius zeteki</name>
    <dbReference type="NCBI Taxonomy" id="64791"/>
    <lineage>
        <taxon>Eukaryota</taxon>
        <taxon>Metazoa</taxon>
        <taxon>Ecdysozoa</taxon>
        <taxon>Arthropoda</taxon>
        <taxon>Hexapoda</taxon>
        <taxon>Insecta</taxon>
        <taxon>Pterygota</taxon>
        <taxon>Neoptera</taxon>
        <taxon>Endopterygota</taxon>
        <taxon>Hymenoptera</taxon>
        <taxon>Apocrita</taxon>
        <taxon>Aculeata</taxon>
        <taxon>Formicoidea</taxon>
        <taxon>Formicidae</taxon>
        <taxon>Myrmicinae</taxon>
        <taxon>Mycetomoellerius</taxon>
    </lineage>
</organism>
<feature type="compositionally biased region" description="Basic and acidic residues" evidence="1">
    <location>
        <begin position="108"/>
        <end position="118"/>
    </location>
</feature>
<dbReference type="AlphaFoldDB" id="A0A151XJN1"/>
<sequence length="152" mass="16933">MHILQTHTHLAPRIEANMVTQLAKYDNEYFLGKYPKGGDGSGGGSDDSGGVVAWLKQQSKYKDEARDYGRHGREKGSIRLPACATICKNGWWLGYHTNPLDIPQQSQRDTRDDSQKRQAKDHRRGRTSLAWSFHVGVSLVGGTNVARPTSLL</sequence>
<accession>A0A151XJN1</accession>
<evidence type="ECO:0000313" key="2">
    <source>
        <dbReference type="EMBL" id="KYQ60614.1"/>
    </source>
</evidence>
<dbReference type="EMBL" id="KQ982052">
    <property type="protein sequence ID" value="KYQ60614.1"/>
    <property type="molecule type" value="Genomic_DNA"/>
</dbReference>
<evidence type="ECO:0000313" key="3">
    <source>
        <dbReference type="Proteomes" id="UP000075809"/>
    </source>
</evidence>
<gene>
    <name evidence="2" type="ORF">ALC60_00239</name>
</gene>
<protein>
    <submittedName>
        <fullName evidence="2">Uncharacterized protein</fullName>
    </submittedName>
</protein>
<feature type="region of interest" description="Disordered" evidence="1">
    <location>
        <begin position="102"/>
        <end position="125"/>
    </location>
</feature>